<protein>
    <submittedName>
        <fullName evidence="1">Uncharacterized protein</fullName>
    </submittedName>
</protein>
<accession>A0ACB0JEL1</accession>
<gene>
    <name evidence="1" type="ORF">MILVUS5_LOCUS12125</name>
</gene>
<evidence type="ECO:0000313" key="1">
    <source>
        <dbReference type="EMBL" id="CAJ2642695.1"/>
    </source>
</evidence>
<name>A0ACB0JEL1_TRIPR</name>
<dbReference type="EMBL" id="CASHSV030000034">
    <property type="protein sequence ID" value="CAJ2642695.1"/>
    <property type="molecule type" value="Genomic_DNA"/>
</dbReference>
<proteinExistence type="predicted"/>
<keyword evidence="2" id="KW-1185">Reference proteome</keyword>
<evidence type="ECO:0000313" key="2">
    <source>
        <dbReference type="Proteomes" id="UP001177021"/>
    </source>
</evidence>
<dbReference type="Proteomes" id="UP001177021">
    <property type="component" value="Unassembled WGS sequence"/>
</dbReference>
<reference evidence="1" key="1">
    <citation type="submission" date="2023-10" db="EMBL/GenBank/DDBJ databases">
        <authorList>
            <person name="Rodriguez Cubillos JULIANA M."/>
            <person name="De Vega J."/>
        </authorList>
    </citation>
    <scope>NUCLEOTIDE SEQUENCE</scope>
</reference>
<sequence>MAESVEVEIIGNKSAQELALNPENVPNNYIHKEGGVGFRDALLPSESDDIEIPVIDIGNLTSPSAAQQELHKLHSALSSWGLFQATNHGMTSLFLDKVREISKQFFDLPRREKLKYVREPNDIEGYGNDVIYSENQKLDWNDRLFLKVHPEDQRNFKFWPQKPNDFRNTIEQYIESLRQLYEVVLRAMAKSLDLEEDCFLNECGEEASMSMRFSFYPPCPMPDHVLGVKPHADGSSITILLQDKEVEGLQVLKDNQWFKVPIIPEALVINVGDQLEVG</sequence>
<organism evidence="1 2">
    <name type="scientific">Trifolium pratense</name>
    <name type="common">Red clover</name>
    <dbReference type="NCBI Taxonomy" id="57577"/>
    <lineage>
        <taxon>Eukaryota</taxon>
        <taxon>Viridiplantae</taxon>
        <taxon>Streptophyta</taxon>
        <taxon>Embryophyta</taxon>
        <taxon>Tracheophyta</taxon>
        <taxon>Spermatophyta</taxon>
        <taxon>Magnoliopsida</taxon>
        <taxon>eudicotyledons</taxon>
        <taxon>Gunneridae</taxon>
        <taxon>Pentapetalae</taxon>
        <taxon>rosids</taxon>
        <taxon>fabids</taxon>
        <taxon>Fabales</taxon>
        <taxon>Fabaceae</taxon>
        <taxon>Papilionoideae</taxon>
        <taxon>50 kb inversion clade</taxon>
        <taxon>NPAAA clade</taxon>
        <taxon>Hologalegina</taxon>
        <taxon>IRL clade</taxon>
        <taxon>Trifolieae</taxon>
        <taxon>Trifolium</taxon>
    </lineage>
</organism>
<comment type="caution">
    <text evidence="1">The sequence shown here is derived from an EMBL/GenBank/DDBJ whole genome shotgun (WGS) entry which is preliminary data.</text>
</comment>